<dbReference type="InterPro" id="IPR029063">
    <property type="entry name" value="SAM-dependent_MTases_sf"/>
</dbReference>
<evidence type="ECO:0000313" key="2">
    <source>
        <dbReference type="Proteomes" id="UP000533598"/>
    </source>
</evidence>
<sequence>MAAERNWVPAGIDTSVPSPARVYDYWLGGGHNFEADRVLAEQILKLMPDLRSATQLNRSFLRRAVLHMVDNGVRQFLDIGSGIPTVGNLHEIVQRADPSCRVVYVDRDPVAVAHSQMLLAGNPNAAVIQTDLRDVEGVLEAPETRQLIDFDQPVGLIMLLLLHFVPDEWDPVGLIAQYRERLVPGSFFAVSHVSGDANASGLDEAVEAYKRTQNAPIVRSHEEVLRFFEGFELEEPGLVGCAFWRPDGVGDVTDKQEINNLPFAGVARKV</sequence>
<dbReference type="AlphaFoldDB" id="A0A7W7FTM7"/>
<dbReference type="EMBL" id="JACHMH010000001">
    <property type="protein sequence ID" value="MBB4677150.1"/>
    <property type="molecule type" value="Genomic_DNA"/>
</dbReference>
<dbReference type="PIRSF" id="PIRSF017393">
    <property type="entry name" value="MTase_SAV2177"/>
    <property type="match status" value="1"/>
</dbReference>
<accession>A0A7W7FTM7</accession>
<comment type="caution">
    <text evidence="1">The sequence shown here is derived from an EMBL/GenBank/DDBJ whole genome shotgun (WGS) entry which is preliminary data.</text>
</comment>
<dbReference type="InterPro" id="IPR006764">
    <property type="entry name" value="SAM_dep_MeTrfase_SAV2177_type"/>
</dbReference>
<dbReference type="Pfam" id="PF04672">
    <property type="entry name" value="Methyltransf_19"/>
    <property type="match status" value="1"/>
</dbReference>
<gene>
    <name evidence="1" type="ORF">HNR67_003268</name>
</gene>
<dbReference type="Proteomes" id="UP000533598">
    <property type="component" value="Unassembled WGS sequence"/>
</dbReference>
<evidence type="ECO:0008006" key="3">
    <source>
        <dbReference type="Google" id="ProtNLM"/>
    </source>
</evidence>
<evidence type="ECO:0000313" key="1">
    <source>
        <dbReference type="EMBL" id="MBB4677150.1"/>
    </source>
</evidence>
<dbReference type="CDD" id="cd02440">
    <property type="entry name" value="AdoMet_MTases"/>
    <property type="match status" value="1"/>
</dbReference>
<protein>
    <recommendedName>
        <fullName evidence="3">S-adenosyl methyltransferase</fullName>
    </recommendedName>
</protein>
<reference evidence="1 2" key="1">
    <citation type="submission" date="2020-08" db="EMBL/GenBank/DDBJ databases">
        <title>Sequencing the genomes of 1000 actinobacteria strains.</title>
        <authorList>
            <person name="Klenk H.-P."/>
        </authorList>
    </citation>
    <scope>NUCLEOTIDE SEQUENCE [LARGE SCALE GENOMIC DNA]</scope>
    <source>
        <strain evidence="1 2">DSM 44230</strain>
    </source>
</reference>
<proteinExistence type="predicted"/>
<dbReference type="RefSeq" id="WP_185003065.1">
    <property type="nucleotide sequence ID" value="NZ_BAAAUI010000055.1"/>
</dbReference>
<dbReference type="Gene3D" id="3.40.50.150">
    <property type="entry name" value="Vaccinia Virus protein VP39"/>
    <property type="match status" value="1"/>
</dbReference>
<name>A0A7W7FTM7_9PSEU</name>
<organism evidence="1 2">
    <name type="scientific">Crossiella cryophila</name>
    <dbReference type="NCBI Taxonomy" id="43355"/>
    <lineage>
        <taxon>Bacteria</taxon>
        <taxon>Bacillati</taxon>
        <taxon>Actinomycetota</taxon>
        <taxon>Actinomycetes</taxon>
        <taxon>Pseudonocardiales</taxon>
        <taxon>Pseudonocardiaceae</taxon>
        <taxon>Crossiella</taxon>
    </lineage>
</organism>
<keyword evidence="2" id="KW-1185">Reference proteome</keyword>
<dbReference type="SUPFAM" id="SSF53335">
    <property type="entry name" value="S-adenosyl-L-methionine-dependent methyltransferases"/>
    <property type="match status" value="1"/>
</dbReference>